<evidence type="ECO:0000256" key="1">
    <source>
        <dbReference type="ARBA" id="ARBA00023015"/>
    </source>
</evidence>
<keyword evidence="3" id="KW-0804">Transcription</keyword>
<dbReference type="Pfam" id="PF01614">
    <property type="entry name" value="IclR_C"/>
    <property type="match status" value="1"/>
</dbReference>
<keyword evidence="2 7" id="KW-0238">DNA-binding</keyword>
<dbReference type="Gene3D" id="1.10.10.10">
    <property type="entry name" value="Winged helix-like DNA-binding domain superfamily/Winged helix DNA-binding domain"/>
    <property type="match status" value="1"/>
</dbReference>
<dbReference type="AlphaFoldDB" id="A0A1G8B5P7"/>
<evidence type="ECO:0000313" key="7">
    <source>
        <dbReference type="EMBL" id="SDH28323.1"/>
    </source>
</evidence>
<protein>
    <submittedName>
        <fullName evidence="7">DNA-binding transcriptional regulator, IclR family</fullName>
    </submittedName>
</protein>
<dbReference type="PANTHER" id="PTHR30136">
    <property type="entry name" value="HELIX-TURN-HELIX TRANSCRIPTIONAL REGULATOR, ICLR FAMILY"/>
    <property type="match status" value="1"/>
</dbReference>
<dbReference type="InterPro" id="IPR005471">
    <property type="entry name" value="Tscrpt_reg_IclR_N"/>
</dbReference>
<dbReference type="Gene3D" id="3.30.450.40">
    <property type="match status" value="2"/>
</dbReference>
<sequence length="279" mass="30385">MAASRSSKSSKSSKPSNPSSPDDAEAVAGPSSAPDGVAALDRAFAILFAFRPNDKGVSLAELAARTGLYKSTILRLIASLTHHRMLLRSDEGLYYVGPATLQLGALYQRSLQLGDVVLPLMRRLRDESGESVSFYVRQKHLRVCLHRVDSTHAIRDHVREGDVLPMDKGSGGRVLSAFDGGRGELYERIRHDGYYLSLGERDAETAGISTPVFSAAQRLAGTFTLAGPRSRVDEALMLRMRRPMLETAIEASEQLGGDVTPLRAALALLEPEKAREKLR</sequence>
<dbReference type="SMART" id="SM00346">
    <property type="entry name" value="HTH_ICLR"/>
    <property type="match status" value="1"/>
</dbReference>
<feature type="compositionally biased region" description="Low complexity" evidence="4">
    <location>
        <begin position="1"/>
        <end position="21"/>
    </location>
</feature>
<evidence type="ECO:0000259" key="5">
    <source>
        <dbReference type="PROSITE" id="PS51077"/>
    </source>
</evidence>
<dbReference type="InterPro" id="IPR014757">
    <property type="entry name" value="Tscrpt_reg_IclR_C"/>
</dbReference>
<dbReference type="GO" id="GO:0003700">
    <property type="term" value="F:DNA-binding transcription factor activity"/>
    <property type="evidence" value="ECO:0007669"/>
    <property type="project" value="TreeGrafter"/>
</dbReference>
<dbReference type="GO" id="GO:0003677">
    <property type="term" value="F:DNA binding"/>
    <property type="evidence" value="ECO:0007669"/>
    <property type="project" value="UniProtKB-KW"/>
</dbReference>
<dbReference type="InterPro" id="IPR050707">
    <property type="entry name" value="HTH_MetabolicPath_Reg"/>
</dbReference>
<dbReference type="SUPFAM" id="SSF55781">
    <property type="entry name" value="GAF domain-like"/>
    <property type="match status" value="1"/>
</dbReference>
<dbReference type="InterPro" id="IPR029016">
    <property type="entry name" value="GAF-like_dom_sf"/>
</dbReference>
<dbReference type="RefSeq" id="WP_090686213.1">
    <property type="nucleotide sequence ID" value="NZ_CADERL010000027.1"/>
</dbReference>
<evidence type="ECO:0000256" key="2">
    <source>
        <dbReference type="ARBA" id="ARBA00023125"/>
    </source>
</evidence>
<evidence type="ECO:0000256" key="4">
    <source>
        <dbReference type="SAM" id="MobiDB-lite"/>
    </source>
</evidence>
<accession>A0A1G8B5P7</accession>
<gene>
    <name evidence="7" type="ORF">SAMN05216466_108242</name>
</gene>
<dbReference type="OrthoDB" id="5422805at2"/>
<dbReference type="PANTHER" id="PTHR30136:SF39">
    <property type="entry name" value="TRANSCRIPTIONAL REGULATORY PROTEIN"/>
    <property type="match status" value="1"/>
</dbReference>
<keyword evidence="1" id="KW-0805">Transcription regulation</keyword>
<dbReference type="Proteomes" id="UP000199706">
    <property type="component" value="Unassembled WGS sequence"/>
</dbReference>
<feature type="region of interest" description="Disordered" evidence="4">
    <location>
        <begin position="1"/>
        <end position="32"/>
    </location>
</feature>
<dbReference type="PROSITE" id="PS51078">
    <property type="entry name" value="ICLR_ED"/>
    <property type="match status" value="1"/>
</dbReference>
<feature type="domain" description="HTH iclR-type" evidence="5">
    <location>
        <begin position="37"/>
        <end position="98"/>
    </location>
</feature>
<proteinExistence type="predicted"/>
<dbReference type="Pfam" id="PF09339">
    <property type="entry name" value="HTH_IclR"/>
    <property type="match status" value="1"/>
</dbReference>
<dbReference type="InterPro" id="IPR036388">
    <property type="entry name" value="WH-like_DNA-bd_sf"/>
</dbReference>
<evidence type="ECO:0000313" key="8">
    <source>
        <dbReference type="Proteomes" id="UP000199706"/>
    </source>
</evidence>
<name>A0A1G8B5P7_9BURK</name>
<dbReference type="EMBL" id="FNCJ01000008">
    <property type="protein sequence ID" value="SDH28323.1"/>
    <property type="molecule type" value="Genomic_DNA"/>
</dbReference>
<evidence type="ECO:0000256" key="3">
    <source>
        <dbReference type="ARBA" id="ARBA00023163"/>
    </source>
</evidence>
<organism evidence="7 8">
    <name type="scientific">Paraburkholderia phenazinium</name>
    <dbReference type="NCBI Taxonomy" id="60549"/>
    <lineage>
        <taxon>Bacteria</taxon>
        <taxon>Pseudomonadati</taxon>
        <taxon>Pseudomonadota</taxon>
        <taxon>Betaproteobacteria</taxon>
        <taxon>Burkholderiales</taxon>
        <taxon>Burkholderiaceae</taxon>
        <taxon>Paraburkholderia</taxon>
    </lineage>
</organism>
<dbReference type="PROSITE" id="PS51077">
    <property type="entry name" value="HTH_ICLR"/>
    <property type="match status" value="1"/>
</dbReference>
<dbReference type="SUPFAM" id="SSF46785">
    <property type="entry name" value="Winged helix' DNA-binding domain"/>
    <property type="match status" value="1"/>
</dbReference>
<dbReference type="InterPro" id="IPR036390">
    <property type="entry name" value="WH_DNA-bd_sf"/>
</dbReference>
<evidence type="ECO:0000259" key="6">
    <source>
        <dbReference type="PROSITE" id="PS51078"/>
    </source>
</evidence>
<feature type="domain" description="IclR-ED" evidence="6">
    <location>
        <begin position="99"/>
        <end position="257"/>
    </location>
</feature>
<dbReference type="GO" id="GO:0045892">
    <property type="term" value="P:negative regulation of DNA-templated transcription"/>
    <property type="evidence" value="ECO:0007669"/>
    <property type="project" value="TreeGrafter"/>
</dbReference>
<reference evidence="7 8" key="1">
    <citation type="submission" date="2016-10" db="EMBL/GenBank/DDBJ databases">
        <authorList>
            <person name="de Groot N.N."/>
        </authorList>
    </citation>
    <scope>NUCLEOTIDE SEQUENCE [LARGE SCALE GENOMIC DNA]</scope>
    <source>
        <strain evidence="7 8">LMG 2247</strain>
    </source>
</reference>